<dbReference type="SMART" id="SM00454">
    <property type="entry name" value="SAM"/>
    <property type="match status" value="1"/>
</dbReference>
<feature type="compositionally biased region" description="Polar residues" evidence="2">
    <location>
        <begin position="469"/>
        <end position="479"/>
    </location>
</feature>
<dbReference type="SUPFAM" id="SSF47769">
    <property type="entry name" value="SAM/Pointed domain"/>
    <property type="match status" value="1"/>
</dbReference>
<reference evidence="8" key="2">
    <citation type="submission" date="2025-08" db="UniProtKB">
        <authorList>
            <consortium name="Ensembl"/>
        </authorList>
    </citation>
    <scope>IDENTIFICATION</scope>
</reference>
<keyword evidence="9" id="KW-1185">Reference proteome</keyword>
<organism evidence="8 9">
    <name type="scientific">Scleropages formosus</name>
    <name type="common">Asian bonytongue</name>
    <name type="synonym">Osteoglossum formosum</name>
    <dbReference type="NCBI Taxonomy" id="113540"/>
    <lineage>
        <taxon>Eukaryota</taxon>
        <taxon>Metazoa</taxon>
        <taxon>Chordata</taxon>
        <taxon>Craniata</taxon>
        <taxon>Vertebrata</taxon>
        <taxon>Euteleostomi</taxon>
        <taxon>Actinopterygii</taxon>
        <taxon>Neopterygii</taxon>
        <taxon>Teleostei</taxon>
        <taxon>Osteoglossocephala</taxon>
        <taxon>Osteoglossomorpha</taxon>
        <taxon>Osteoglossiformes</taxon>
        <taxon>Osteoglossidae</taxon>
        <taxon>Scleropages</taxon>
    </lineage>
</organism>
<dbReference type="Gene3D" id="2.30.42.10">
    <property type="match status" value="1"/>
</dbReference>
<dbReference type="InterPro" id="IPR001660">
    <property type="entry name" value="SAM"/>
</dbReference>
<dbReference type="Ensembl" id="ENSSFOT00015061140.1">
    <property type="protein sequence ID" value="ENSSFOP00015051306.1"/>
    <property type="gene ID" value="ENSSFOG00015027611.1"/>
</dbReference>
<dbReference type="InterPro" id="IPR051566">
    <property type="entry name" value="CNKSR"/>
</dbReference>
<feature type="region of interest" description="Disordered" evidence="2">
    <location>
        <begin position="353"/>
        <end position="375"/>
    </location>
</feature>
<dbReference type="PROSITE" id="PS50003">
    <property type="entry name" value="PH_DOMAIN"/>
    <property type="match status" value="1"/>
</dbReference>
<dbReference type="OrthoDB" id="2157866at2759"/>
<dbReference type="SMART" id="SM00228">
    <property type="entry name" value="PDZ"/>
    <property type="match status" value="1"/>
</dbReference>
<dbReference type="Gene3D" id="1.10.150.50">
    <property type="entry name" value="Transcription Factor, Ets-1"/>
    <property type="match status" value="1"/>
</dbReference>
<evidence type="ECO:0000313" key="8">
    <source>
        <dbReference type="Ensembl" id="ENSSFOP00015051306.1"/>
    </source>
</evidence>
<accession>A0A8C9VGR8</accession>
<evidence type="ECO:0000256" key="1">
    <source>
        <dbReference type="ARBA" id="ARBA00009498"/>
    </source>
</evidence>
<evidence type="ECO:0000259" key="6">
    <source>
        <dbReference type="PROSITE" id="PS50106"/>
    </source>
</evidence>
<sequence length="773" mass="85928">MRALALPTARPALHLCVCVCVCVCAPVWECPEGVSRWRYSSPESRRVASPVSGLRDSAMERVACWPPERVSAWLTGLDASLQQQYPFEEWRLSGEELLKVSYLELEKLGVRKIGHQEIILEAVEKLCSLTYSMGGETLRAVTEKLRSVTHSLQMSTQGRWRVNSYNGQSAPKLPVGELQAVLDVLTAAKGLFSFLNRYHFTALSDYVTSHDIITHCQALGAVVQKEATVYEKEKDIISICRRLVAVCDDILSNTPEFLLDHTAHLESVHLVPVSPGEQLGIEITSTGSNEHYITGTSSESLAESSEGVLVGDEVIQVNGQIVLGWSRANLVRKLQENPDGVTLVLKKVPVSKHQEKPRVTISPEKEKEQRDRGSVLERVAASVRSLSFRTAVQGGEAKQPMRGEELELAFDSTRPDLQGKISFSEPEQEDTSNAGGFTASLPEASVGTGRASVSSCPEMVGHKEESDSGKANTKGTRTAMSRRRVSCRELGRPDCDGWLWKKRKDSGVFLAQKWQRFWFVLKGPTLYWYKSEQEEKAEGLVKIPSYSIESAGEHKRKYVFKMCHERFQTFIFAADNVSDMSKWINSLIAAIQKYKKLHKDPPGSEEECYSETEPEDEGSHSPRSHRSKKTQSNTLPRFKGKKNKEPVGSGGGLSTSGGSKVPGAAEDEMDILFQRLKQDGVSPIGHEQPITHDHFRRSFIRRNKNPVINEKAHALRALQSTLKARLEAGVRGQGSGVGWRSVREQTIACRTFHFFALPLSREIVNNKNSALCG</sequence>
<dbReference type="PROSITE" id="PS50105">
    <property type="entry name" value="SAM_DOMAIN"/>
    <property type="match status" value="1"/>
</dbReference>
<dbReference type="InterPro" id="IPR013761">
    <property type="entry name" value="SAM/pointed_sf"/>
</dbReference>
<dbReference type="SUPFAM" id="SSF50729">
    <property type="entry name" value="PH domain-like"/>
    <property type="match status" value="1"/>
</dbReference>
<evidence type="ECO:0000313" key="9">
    <source>
        <dbReference type="Proteomes" id="UP000694397"/>
    </source>
</evidence>
<dbReference type="Pfam" id="PF00595">
    <property type="entry name" value="PDZ"/>
    <property type="match status" value="1"/>
</dbReference>
<dbReference type="PANTHER" id="PTHR12844">
    <property type="entry name" value="CONNECTOR ENCHANCER OF KINASE SUPPRESSOR OF RAS"/>
    <property type="match status" value="1"/>
</dbReference>
<dbReference type="CDD" id="cd01260">
    <property type="entry name" value="PH_CNK_mammalian-like"/>
    <property type="match status" value="1"/>
</dbReference>
<dbReference type="InterPro" id="IPR017874">
    <property type="entry name" value="CRIC_domain"/>
</dbReference>
<dbReference type="Pfam" id="PF00536">
    <property type="entry name" value="SAM_1"/>
    <property type="match status" value="1"/>
</dbReference>
<dbReference type="InterPro" id="IPR001478">
    <property type="entry name" value="PDZ"/>
</dbReference>
<feature type="compositionally biased region" description="Acidic residues" evidence="2">
    <location>
        <begin position="603"/>
        <end position="616"/>
    </location>
</feature>
<feature type="domain" description="PH" evidence="4">
    <location>
        <begin position="492"/>
        <end position="592"/>
    </location>
</feature>
<reference evidence="8 9" key="1">
    <citation type="submission" date="2019-04" db="EMBL/GenBank/DDBJ databases">
        <authorList>
            <consortium name="Wellcome Sanger Institute Data Sharing"/>
        </authorList>
    </citation>
    <scope>NUCLEOTIDE SEQUENCE [LARGE SCALE GENOMIC DNA]</scope>
</reference>
<dbReference type="InterPro" id="IPR011993">
    <property type="entry name" value="PH-like_dom_sf"/>
</dbReference>
<comment type="similarity">
    <text evidence="1">Belongs to the CNKSR family.</text>
</comment>
<dbReference type="GeneTree" id="ENSGT00940000159599"/>
<evidence type="ECO:0000259" key="7">
    <source>
        <dbReference type="PROSITE" id="PS51290"/>
    </source>
</evidence>
<keyword evidence="3" id="KW-0732">Signal</keyword>
<feature type="region of interest" description="Disordered" evidence="2">
    <location>
        <begin position="598"/>
        <end position="663"/>
    </location>
</feature>
<dbReference type="SUPFAM" id="SSF50156">
    <property type="entry name" value="PDZ domain-like"/>
    <property type="match status" value="1"/>
</dbReference>
<dbReference type="Pfam" id="PF10534">
    <property type="entry name" value="CRIC_ras_sig"/>
    <property type="match status" value="1"/>
</dbReference>
<gene>
    <name evidence="8" type="primary">cnksr1</name>
</gene>
<proteinExistence type="inferred from homology"/>
<dbReference type="PANTHER" id="PTHR12844:SF10">
    <property type="entry name" value="CONNECTOR ENHANCER OF KINASE SUPPRESSOR OF RAS 1"/>
    <property type="match status" value="1"/>
</dbReference>
<feature type="domain" description="PDZ" evidence="6">
    <location>
        <begin position="267"/>
        <end position="349"/>
    </location>
</feature>
<reference evidence="8" key="3">
    <citation type="submission" date="2025-09" db="UniProtKB">
        <authorList>
            <consortium name="Ensembl"/>
        </authorList>
    </citation>
    <scope>IDENTIFICATION</scope>
</reference>
<evidence type="ECO:0000259" key="5">
    <source>
        <dbReference type="PROSITE" id="PS50105"/>
    </source>
</evidence>
<dbReference type="InterPro" id="IPR001849">
    <property type="entry name" value="PH_domain"/>
</dbReference>
<dbReference type="CDD" id="cd06748">
    <property type="entry name" value="PDZ_CNK1_2_3-like"/>
    <property type="match status" value="1"/>
</dbReference>
<protein>
    <submittedName>
        <fullName evidence="8">Connector enhancer of kinase suppressor of Ras 1</fullName>
    </submittedName>
</protein>
<dbReference type="Gene3D" id="2.30.29.30">
    <property type="entry name" value="Pleckstrin-homology domain (PH domain)/Phosphotyrosine-binding domain (PTB)"/>
    <property type="match status" value="1"/>
</dbReference>
<feature type="chain" id="PRO_5034692467" evidence="3">
    <location>
        <begin position="25"/>
        <end position="773"/>
    </location>
</feature>
<feature type="signal peptide" evidence="3">
    <location>
        <begin position="1"/>
        <end position="24"/>
    </location>
</feature>
<evidence type="ECO:0000256" key="3">
    <source>
        <dbReference type="SAM" id="SignalP"/>
    </source>
</evidence>
<name>A0A8C9VGR8_SCLFO</name>
<feature type="domain" description="SAM" evidence="5">
    <location>
        <begin position="65"/>
        <end position="129"/>
    </location>
</feature>
<feature type="domain" description="CRIC" evidence="7">
    <location>
        <begin position="137"/>
        <end position="230"/>
    </location>
</feature>
<dbReference type="SMART" id="SM00233">
    <property type="entry name" value="PH"/>
    <property type="match status" value="1"/>
</dbReference>
<dbReference type="Proteomes" id="UP000694397">
    <property type="component" value="Chromosome 15"/>
</dbReference>
<evidence type="ECO:0000259" key="4">
    <source>
        <dbReference type="PROSITE" id="PS50003"/>
    </source>
</evidence>
<feature type="region of interest" description="Disordered" evidence="2">
    <location>
        <begin position="424"/>
        <end position="483"/>
    </location>
</feature>
<dbReference type="PROSITE" id="PS50106">
    <property type="entry name" value="PDZ"/>
    <property type="match status" value="1"/>
</dbReference>
<evidence type="ECO:0000256" key="2">
    <source>
        <dbReference type="SAM" id="MobiDB-lite"/>
    </source>
</evidence>
<dbReference type="AlphaFoldDB" id="A0A8C9VGR8"/>
<dbReference type="PROSITE" id="PS51290">
    <property type="entry name" value="CRIC"/>
    <property type="match status" value="1"/>
</dbReference>
<dbReference type="Pfam" id="PF00169">
    <property type="entry name" value="PH"/>
    <property type="match status" value="1"/>
</dbReference>
<dbReference type="InterPro" id="IPR036034">
    <property type="entry name" value="PDZ_sf"/>
</dbReference>